<evidence type="ECO:0000313" key="1">
    <source>
        <dbReference type="EMBL" id="QMP82240.1"/>
    </source>
</evidence>
<dbReference type="EMBL" id="MT153455">
    <property type="protein sequence ID" value="QMP82240.1"/>
    <property type="molecule type" value="Viral_cRNA"/>
</dbReference>
<accession>A0A7D7F868</accession>
<proteinExistence type="predicted"/>
<organism evidence="1">
    <name type="scientific">Coleopteran orthomyxo-related virus OKIAV158</name>
    <dbReference type="NCBI Taxonomy" id="2746261"/>
    <lineage>
        <taxon>Viruses</taxon>
        <taxon>Riboviria</taxon>
        <taxon>Orthornavirae</taxon>
        <taxon>Negarnaviricota</taxon>
        <taxon>Polyploviricotina</taxon>
        <taxon>Insthoviricetes</taxon>
        <taxon>Articulavirales</taxon>
        <taxon>Orthomyxoviridae</taxon>
    </lineage>
</organism>
<dbReference type="GO" id="GO:0019013">
    <property type="term" value="C:viral nucleocapsid"/>
    <property type="evidence" value="ECO:0007669"/>
    <property type="project" value="UniProtKB-KW"/>
</dbReference>
<sequence length="561" mass="62888">MATQPSTRLIDPDDGSEINTAKKARYELQPHIKDIVLRFITLSHYIFYCQLIPSGNPSLLNISIGTQIMNIVFTIYTVCRQEGSSIPSSMTAKITQGNPKWTHLGQSYNADVKTLIQAMKVCAEVCGLSFNKSSASQPPSGSSSTSTDDPMTGLITGDKWFGVAGPFLNFLTGFSLRLKELRLGHSEFPFKKSRGQSISYPTSRYGLNRTHHILLEGIRFPPERRSSMVQTLGPMTNLLCYLEAPPDYSNKFEAAVKNSLGHIPNIEGIVKALKSQKKMSYRNIISLIADITIIVTSRQHNRTFPFPSAVTLNMVSEADIKKFKTIACPQPEVQFPKVLRESESSKWRQNITMSGLPAAIFYNHIAKTQWDLNGTFSSDEASQVIFHCWWGTYKEDLGILQSITTNQIWRKRDELGNKFQKMNSTSSITSQINLIKLTKFAKLASANQTGLMTQGAKQTASVPVFGGNRKRKFSDDFFKYLEEQSPSGTGLLTLQGIESDLTLILRDLKQKLSSNQKIQDAGTVEWIDMASSSSEEHYTKREEPEYLPNFRPNETCDYFLG</sequence>
<protein>
    <submittedName>
        <fullName evidence="1">Nucleocapsid protein</fullName>
    </submittedName>
</protein>
<keyword evidence="1" id="KW-0543">Viral nucleoprotein</keyword>
<keyword evidence="1" id="KW-0946">Virion</keyword>
<reference evidence="1" key="1">
    <citation type="journal article" date="2019" name="PLoS Pathog.">
        <title>Re-assessing the diversity of negative strand RNA viruses in insects.</title>
        <authorList>
            <person name="Kafer S."/>
            <person name="Paraskevopoulou S."/>
            <person name="Zirkel F."/>
            <person name="Wieseke N."/>
            <person name="Donath A."/>
            <person name="Petersen M."/>
            <person name="Jones T.C."/>
            <person name="Liu S."/>
            <person name="Zhou X."/>
            <person name="Middendorf M."/>
            <person name="Junglen S."/>
            <person name="Misof B."/>
            <person name="Drosten C."/>
        </authorList>
    </citation>
    <scope>NUCLEOTIDE SEQUENCE</scope>
    <source>
        <strain evidence="1">OKIAV158</strain>
    </source>
</reference>
<name>A0A7D7F868_9ORTO</name>
<reference evidence="1" key="2">
    <citation type="submission" date="2020-03" db="EMBL/GenBank/DDBJ databases">
        <authorList>
            <person name="Kafer S."/>
            <person name="Paraskevopoulou S."/>
            <person name="Zirkel F."/>
            <person name="Wieseke N."/>
            <person name="Donath A."/>
            <person name="Petersen M."/>
            <person name="Jones T.C."/>
            <person name="Liu S."/>
            <person name="Zhou X."/>
            <person name="Middendorf M."/>
            <person name="Junglen S."/>
            <person name="Misof B."/>
            <person name="Drosten C."/>
        </authorList>
    </citation>
    <scope>NUCLEOTIDE SEQUENCE</scope>
    <source>
        <strain evidence="1">OKIAV158</strain>
    </source>
</reference>